<dbReference type="InterPro" id="IPR026555">
    <property type="entry name" value="NSL3/Tex30"/>
</dbReference>
<sequence>MAAKARLKTLDVRIPVEDRVLDGVINVPSPSSWDGCAVVLTHGAGGDLHFHHLEQIATHLARTGILCLRFTCKTPNFQYRLRCFEAAVSYLGASEEFDVQKCIVAGRSMGARVAAELATQSCLTNRLIFGVACLSYPLHPPKRTSELRVSSLLHLGIPVLFVSGTHDPMCRMDLMEGKVLTRLGTNWEMRWVENADHTLNINSKSNAEVVDIMCDWVVKWCQSVFMAER</sequence>
<dbReference type="STRING" id="45351.A7RIU9"/>
<dbReference type="PhylomeDB" id="A7RIU9"/>
<evidence type="ECO:0000313" key="3">
    <source>
        <dbReference type="Proteomes" id="UP000001593"/>
    </source>
</evidence>
<dbReference type="AlphaFoldDB" id="A7RIU9"/>
<dbReference type="PANTHER" id="PTHR13136">
    <property type="entry name" value="TESTIS DEVELOPMENT PROTEIN PRTD"/>
    <property type="match status" value="1"/>
</dbReference>
<dbReference type="ESTHER" id="nemve-a7riu9">
    <property type="family name" value="NLS3-Tex30"/>
</dbReference>
<dbReference type="PANTHER" id="PTHR13136:SF11">
    <property type="entry name" value="TESTIS-EXPRESSED PROTEIN 30"/>
    <property type="match status" value="1"/>
</dbReference>
<gene>
    <name evidence="2" type="ORF">NEMVEDRAFT_v1g159282</name>
</gene>
<dbReference type="Gene3D" id="3.40.50.1820">
    <property type="entry name" value="alpha/beta hydrolase"/>
    <property type="match status" value="1"/>
</dbReference>
<dbReference type="Pfam" id="PF20408">
    <property type="entry name" value="Abhydrolase_11"/>
    <property type="match status" value="1"/>
</dbReference>
<protein>
    <recommendedName>
        <fullName evidence="1">KANL3/Tex30 alpha/beta hydrolase-like domain-containing protein</fullName>
    </recommendedName>
</protein>
<dbReference type="InParanoid" id="A7RIU9"/>
<dbReference type="OMA" id="EVFWLQG"/>
<dbReference type="InterPro" id="IPR029058">
    <property type="entry name" value="AB_hydrolase_fold"/>
</dbReference>
<reference evidence="2 3" key="1">
    <citation type="journal article" date="2007" name="Science">
        <title>Sea anemone genome reveals ancestral eumetazoan gene repertoire and genomic organization.</title>
        <authorList>
            <person name="Putnam N.H."/>
            <person name="Srivastava M."/>
            <person name="Hellsten U."/>
            <person name="Dirks B."/>
            <person name="Chapman J."/>
            <person name="Salamov A."/>
            <person name="Terry A."/>
            <person name="Shapiro H."/>
            <person name="Lindquist E."/>
            <person name="Kapitonov V.V."/>
            <person name="Jurka J."/>
            <person name="Genikhovich G."/>
            <person name="Grigoriev I.V."/>
            <person name="Lucas S.M."/>
            <person name="Steele R.E."/>
            <person name="Finnerty J.R."/>
            <person name="Technau U."/>
            <person name="Martindale M.Q."/>
            <person name="Rokhsar D.S."/>
        </authorList>
    </citation>
    <scope>NUCLEOTIDE SEQUENCE [LARGE SCALE GENOMIC DNA]</scope>
    <source>
        <strain evidence="3">CH2 X CH6</strain>
    </source>
</reference>
<name>A7RIU9_NEMVE</name>
<organism evidence="2 3">
    <name type="scientific">Nematostella vectensis</name>
    <name type="common">Starlet sea anemone</name>
    <dbReference type="NCBI Taxonomy" id="45351"/>
    <lineage>
        <taxon>Eukaryota</taxon>
        <taxon>Metazoa</taxon>
        <taxon>Cnidaria</taxon>
        <taxon>Anthozoa</taxon>
        <taxon>Hexacorallia</taxon>
        <taxon>Actiniaria</taxon>
        <taxon>Edwardsiidae</taxon>
        <taxon>Nematostella</taxon>
    </lineage>
</organism>
<proteinExistence type="predicted"/>
<keyword evidence="3" id="KW-1185">Reference proteome</keyword>
<accession>A7RIU9</accession>
<feature type="domain" description="KANL3/Tex30 alpha/beta hydrolase-like" evidence="1">
    <location>
        <begin position="37"/>
        <end position="213"/>
    </location>
</feature>
<dbReference type="OrthoDB" id="6415022at2759"/>
<dbReference type="KEGG" id="nve:5520809"/>
<dbReference type="SUPFAM" id="SSF53474">
    <property type="entry name" value="alpha/beta-Hydrolases"/>
    <property type="match status" value="1"/>
</dbReference>
<dbReference type="HOGENOM" id="CLU_072792_2_0_1"/>
<dbReference type="InterPro" id="IPR046879">
    <property type="entry name" value="KANL3/Tex30_Abhydrolase"/>
</dbReference>
<dbReference type="eggNOG" id="KOG3253">
    <property type="taxonomic scope" value="Eukaryota"/>
</dbReference>
<evidence type="ECO:0000313" key="2">
    <source>
        <dbReference type="EMBL" id="EDO48462.1"/>
    </source>
</evidence>
<dbReference type="EMBL" id="DS469513">
    <property type="protein sequence ID" value="EDO48462.1"/>
    <property type="molecule type" value="Genomic_DNA"/>
</dbReference>
<evidence type="ECO:0000259" key="1">
    <source>
        <dbReference type="Pfam" id="PF20408"/>
    </source>
</evidence>
<dbReference type="Proteomes" id="UP000001593">
    <property type="component" value="Unassembled WGS sequence"/>
</dbReference>